<reference evidence="3 5" key="1">
    <citation type="submission" date="2020-01" db="EMBL/GenBank/DDBJ databases">
        <title>Insect and environment-associated Actinomycetes.</title>
        <authorList>
            <person name="Currrie C."/>
            <person name="Chevrette M."/>
            <person name="Carlson C."/>
            <person name="Stubbendieck R."/>
            <person name="Wendt-Pienkowski E."/>
        </authorList>
    </citation>
    <scope>NUCLEOTIDE SEQUENCE</scope>
    <source>
        <strain evidence="3">SID505</strain>
        <strain evidence="4 5">SID7903</strain>
    </source>
</reference>
<dbReference type="Gene3D" id="3.40.50.1820">
    <property type="entry name" value="alpha/beta hydrolase"/>
    <property type="match status" value="1"/>
</dbReference>
<dbReference type="InterPro" id="IPR012223">
    <property type="entry name" value="TEII"/>
</dbReference>
<dbReference type="EMBL" id="JAAGMS010000141">
    <property type="protein sequence ID" value="NEB98916.1"/>
    <property type="molecule type" value="Genomic_DNA"/>
</dbReference>
<comment type="similarity">
    <text evidence="1">Belongs to the thioesterase family.</text>
</comment>
<evidence type="ECO:0000313" key="3">
    <source>
        <dbReference type="EMBL" id="NEB84483.1"/>
    </source>
</evidence>
<dbReference type="EMBL" id="JAAGMK010000263">
    <property type="protein sequence ID" value="NEB84483.1"/>
    <property type="molecule type" value="Genomic_DNA"/>
</dbReference>
<dbReference type="GO" id="GO:0008610">
    <property type="term" value="P:lipid biosynthetic process"/>
    <property type="evidence" value="ECO:0007669"/>
    <property type="project" value="TreeGrafter"/>
</dbReference>
<dbReference type="Pfam" id="PF00975">
    <property type="entry name" value="Thioesterase"/>
    <property type="match status" value="1"/>
</dbReference>
<dbReference type="AlphaFoldDB" id="A0A6G3SNP5"/>
<accession>A0A6G3SNP5</accession>
<comment type="caution">
    <text evidence="3">The sequence shown here is derived from an EMBL/GenBank/DDBJ whole genome shotgun (WGS) entry which is preliminary data.</text>
</comment>
<dbReference type="InterPro" id="IPR001031">
    <property type="entry name" value="Thioesterase"/>
</dbReference>
<dbReference type="SUPFAM" id="SSF53474">
    <property type="entry name" value="alpha/beta-Hydrolases"/>
    <property type="match status" value="1"/>
</dbReference>
<evidence type="ECO:0000259" key="2">
    <source>
        <dbReference type="Pfam" id="PF00975"/>
    </source>
</evidence>
<dbReference type="PANTHER" id="PTHR11487:SF0">
    <property type="entry name" value="S-ACYL FATTY ACID SYNTHASE THIOESTERASE, MEDIUM CHAIN"/>
    <property type="match status" value="1"/>
</dbReference>
<dbReference type="InterPro" id="IPR029058">
    <property type="entry name" value="AB_hydrolase_fold"/>
</dbReference>
<feature type="domain" description="Thioesterase" evidence="2">
    <location>
        <begin position="32"/>
        <end position="253"/>
    </location>
</feature>
<evidence type="ECO:0000313" key="5">
    <source>
        <dbReference type="Proteomes" id="UP000470951"/>
    </source>
</evidence>
<evidence type="ECO:0000313" key="4">
    <source>
        <dbReference type="EMBL" id="NEB98916.1"/>
    </source>
</evidence>
<dbReference type="PANTHER" id="PTHR11487">
    <property type="entry name" value="THIOESTERASE"/>
    <property type="match status" value="1"/>
</dbReference>
<name>A0A6G3SNP5_STRAQ</name>
<sequence length="268" mass="29105">MNVGAHRTAPSANVVADGWLRRYPATAGVRRRLLVLPHAGGSAGFFHSWGTAFDSGTELLVARYPGRQDRLGDPCITAMDELADRVTEAILPFHDVPLSLFGHSMGASLAYEVALRLEHRHGKGPAALHVSSRRPPHRLTPRALHEQGDEALIEEVRRLGGTDESILRDPDLREIILPAIRGDFTIVGTYGPRPADPVGCPVYAYVGDDDPGASVEDMSAWSDVAPGGFRLDVLPGGHFYLVEQHEPLLRSVLARLHPADDGPRPPRP</sequence>
<dbReference type="Proteomes" id="UP000470951">
    <property type="component" value="Unassembled WGS sequence"/>
</dbReference>
<dbReference type="RefSeq" id="WP_047177970.1">
    <property type="nucleotide sequence ID" value="NZ_CBDRIV010000040.1"/>
</dbReference>
<organism evidence="3">
    <name type="scientific">Streptomyces anulatus</name>
    <name type="common">Streptomyces chrysomallus</name>
    <dbReference type="NCBI Taxonomy" id="1892"/>
    <lineage>
        <taxon>Bacteria</taxon>
        <taxon>Bacillati</taxon>
        <taxon>Actinomycetota</taxon>
        <taxon>Actinomycetes</taxon>
        <taxon>Kitasatosporales</taxon>
        <taxon>Streptomycetaceae</taxon>
        <taxon>Streptomyces</taxon>
    </lineage>
</organism>
<gene>
    <name evidence="3" type="ORF">G3I43_09865</name>
    <name evidence="4" type="ORF">G3I58_13180</name>
</gene>
<protein>
    <submittedName>
        <fullName evidence="3">Thioesterase</fullName>
    </submittedName>
</protein>
<evidence type="ECO:0000256" key="1">
    <source>
        <dbReference type="ARBA" id="ARBA00007169"/>
    </source>
</evidence>
<proteinExistence type="inferred from homology"/>